<protein>
    <submittedName>
        <fullName evidence="2">Uncharacterized protein</fullName>
    </submittedName>
</protein>
<organism evidence="2 3">
    <name type="scientific">Elysia crispata</name>
    <name type="common">lettuce slug</name>
    <dbReference type="NCBI Taxonomy" id="231223"/>
    <lineage>
        <taxon>Eukaryota</taxon>
        <taxon>Metazoa</taxon>
        <taxon>Spiralia</taxon>
        <taxon>Lophotrochozoa</taxon>
        <taxon>Mollusca</taxon>
        <taxon>Gastropoda</taxon>
        <taxon>Heterobranchia</taxon>
        <taxon>Euthyneura</taxon>
        <taxon>Panpulmonata</taxon>
        <taxon>Sacoglossa</taxon>
        <taxon>Placobranchoidea</taxon>
        <taxon>Plakobranchidae</taxon>
        <taxon>Elysia</taxon>
    </lineage>
</organism>
<feature type="region of interest" description="Disordered" evidence="1">
    <location>
        <begin position="1"/>
        <end position="20"/>
    </location>
</feature>
<evidence type="ECO:0000313" key="2">
    <source>
        <dbReference type="EMBL" id="KAK3799889.1"/>
    </source>
</evidence>
<feature type="compositionally biased region" description="Basic and acidic residues" evidence="1">
    <location>
        <begin position="8"/>
        <end position="18"/>
    </location>
</feature>
<dbReference type="Proteomes" id="UP001283361">
    <property type="component" value="Unassembled WGS sequence"/>
</dbReference>
<dbReference type="EMBL" id="JAWDGP010000529">
    <property type="protein sequence ID" value="KAK3799889.1"/>
    <property type="molecule type" value="Genomic_DNA"/>
</dbReference>
<evidence type="ECO:0000256" key="1">
    <source>
        <dbReference type="SAM" id="MobiDB-lite"/>
    </source>
</evidence>
<accession>A0AAE1EA00</accession>
<gene>
    <name evidence="2" type="ORF">RRG08_044650</name>
</gene>
<sequence length="115" mass="12527">MAARGTRRSLEKISEDGGRPSCPEGIVELLSLFALPLRWQTPWAWVSGMTVSPVLTWCHTQPGLLLSLGASAADNTQNMSDMVVGPGVWIPVLFSSNCRYTGLTQLQKSDAVSWH</sequence>
<evidence type="ECO:0000313" key="3">
    <source>
        <dbReference type="Proteomes" id="UP001283361"/>
    </source>
</evidence>
<reference evidence="2" key="1">
    <citation type="journal article" date="2023" name="G3 (Bethesda)">
        <title>A reference genome for the long-term kleptoplast-retaining sea slug Elysia crispata morphotype clarki.</title>
        <authorList>
            <person name="Eastman K.E."/>
            <person name="Pendleton A.L."/>
            <person name="Shaikh M.A."/>
            <person name="Suttiyut T."/>
            <person name="Ogas R."/>
            <person name="Tomko P."/>
            <person name="Gavelis G."/>
            <person name="Widhalm J.R."/>
            <person name="Wisecaver J.H."/>
        </authorList>
    </citation>
    <scope>NUCLEOTIDE SEQUENCE</scope>
    <source>
        <strain evidence="2">ECLA1</strain>
    </source>
</reference>
<name>A0AAE1EA00_9GAST</name>
<proteinExistence type="predicted"/>
<dbReference type="AlphaFoldDB" id="A0AAE1EA00"/>
<keyword evidence="3" id="KW-1185">Reference proteome</keyword>
<comment type="caution">
    <text evidence="2">The sequence shown here is derived from an EMBL/GenBank/DDBJ whole genome shotgun (WGS) entry which is preliminary data.</text>
</comment>